<protein>
    <submittedName>
        <fullName evidence="3">Spore gernimation protein</fullName>
    </submittedName>
</protein>
<dbReference type="InterPro" id="IPR018911">
    <property type="entry name" value="Gmad2_Ig-like_dom"/>
</dbReference>
<evidence type="ECO:0000259" key="2">
    <source>
        <dbReference type="Pfam" id="PF10648"/>
    </source>
</evidence>
<accession>A0A2P7VC02</accession>
<dbReference type="EMBL" id="PXZM01000014">
    <property type="protein sequence ID" value="PSJ96747.1"/>
    <property type="molecule type" value="Genomic_DNA"/>
</dbReference>
<name>A0A2P7VC02_9BACL</name>
<proteinExistence type="predicted"/>
<dbReference type="AlphaFoldDB" id="A0A2P7VC02"/>
<reference evidence="3 4" key="1">
    <citation type="submission" date="2018-03" db="EMBL/GenBank/DDBJ databases">
        <title>Brevisbacillus phylogenomics.</title>
        <authorList>
            <person name="Dunlap C."/>
        </authorList>
    </citation>
    <scope>NUCLEOTIDE SEQUENCE [LARGE SCALE GENOMIC DNA]</scope>
    <source>
        <strain evidence="3 4">NRRL NRS-1210</strain>
    </source>
</reference>
<dbReference type="RefSeq" id="WP_106838880.1">
    <property type="nucleotide sequence ID" value="NZ_JBCNIW010000002.1"/>
</dbReference>
<dbReference type="Pfam" id="PF10648">
    <property type="entry name" value="Gmad2"/>
    <property type="match status" value="1"/>
</dbReference>
<feature type="chain" id="PRO_5038640092" evidence="1">
    <location>
        <begin position="22"/>
        <end position="141"/>
    </location>
</feature>
<dbReference type="OrthoDB" id="1357684at2"/>
<feature type="domain" description="Bacterial spore germination immunoglobulin-like" evidence="2">
    <location>
        <begin position="61"/>
        <end position="129"/>
    </location>
</feature>
<feature type="signal peptide" evidence="1">
    <location>
        <begin position="1"/>
        <end position="21"/>
    </location>
</feature>
<sequence length="141" mass="15202">MRLPSNMLTTCLLAISLTAVSIPTIIPSASATTHSHPVGEDKGRYENESFRKITITKTGEGQYAIKGEARVNEANVRFVVTDDDKTLANSFVTASTGAPEWGSFSIDLKLDPSVKSPVLSLFEESAATGQRIHELTIPLPK</sequence>
<evidence type="ECO:0000313" key="3">
    <source>
        <dbReference type="EMBL" id="PSJ96747.1"/>
    </source>
</evidence>
<keyword evidence="4" id="KW-1185">Reference proteome</keyword>
<keyword evidence="1" id="KW-0732">Signal</keyword>
<gene>
    <name evidence="3" type="ORF">C7R93_10475</name>
</gene>
<evidence type="ECO:0000256" key="1">
    <source>
        <dbReference type="SAM" id="SignalP"/>
    </source>
</evidence>
<dbReference type="Proteomes" id="UP000240419">
    <property type="component" value="Unassembled WGS sequence"/>
</dbReference>
<organism evidence="3 4">
    <name type="scientific">Brevibacillus fortis</name>
    <dbReference type="NCBI Taxonomy" id="2126352"/>
    <lineage>
        <taxon>Bacteria</taxon>
        <taxon>Bacillati</taxon>
        <taxon>Bacillota</taxon>
        <taxon>Bacilli</taxon>
        <taxon>Bacillales</taxon>
        <taxon>Paenibacillaceae</taxon>
        <taxon>Brevibacillus</taxon>
    </lineage>
</organism>
<comment type="caution">
    <text evidence="3">The sequence shown here is derived from an EMBL/GenBank/DDBJ whole genome shotgun (WGS) entry which is preliminary data.</text>
</comment>
<evidence type="ECO:0000313" key="4">
    <source>
        <dbReference type="Proteomes" id="UP000240419"/>
    </source>
</evidence>